<feature type="compositionally biased region" description="Basic and acidic residues" evidence="1">
    <location>
        <begin position="12"/>
        <end position="21"/>
    </location>
</feature>
<keyword evidence="2" id="KW-1185">Reference proteome</keyword>
<feature type="region of interest" description="Disordered" evidence="1">
    <location>
        <begin position="1"/>
        <end position="62"/>
    </location>
</feature>
<name>A0A1I8B1S4_MELHA</name>
<feature type="region of interest" description="Disordered" evidence="1">
    <location>
        <begin position="117"/>
        <end position="138"/>
    </location>
</feature>
<evidence type="ECO:0000313" key="2">
    <source>
        <dbReference type="Proteomes" id="UP000095281"/>
    </source>
</evidence>
<proteinExistence type="predicted"/>
<accession>A0A1I8B1S4</accession>
<feature type="compositionally biased region" description="Basic and acidic residues" evidence="1">
    <location>
        <begin position="37"/>
        <end position="48"/>
    </location>
</feature>
<reference evidence="3" key="1">
    <citation type="submission" date="2016-11" db="UniProtKB">
        <authorList>
            <consortium name="WormBaseParasite"/>
        </authorList>
    </citation>
    <scope>IDENTIFICATION</scope>
</reference>
<organism evidence="2 3">
    <name type="scientific">Meloidogyne hapla</name>
    <name type="common">Root-knot nematode worm</name>
    <dbReference type="NCBI Taxonomy" id="6305"/>
    <lineage>
        <taxon>Eukaryota</taxon>
        <taxon>Metazoa</taxon>
        <taxon>Ecdysozoa</taxon>
        <taxon>Nematoda</taxon>
        <taxon>Chromadorea</taxon>
        <taxon>Rhabditida</taxon>
        <taxon>Tylenchina</taxon>
        <taxon>Tylenchomorpha</taxon>
        <taxon>Tylenchoidea</taxon>
        <taxon>Meloidogynidae</taxon>
        <taxon>Meloidogyninae</taxon>
        <taxon>Meloidogyne</taxon>
    </lineage>
</organism>
<evidence type="ECO:0000313" key="3">
    <source>
        <dbReference type="WBParaSite" id="MhA1_Contig123.frz3.gene17"/>
    </source>
</evidence>
<dbReference type="Proteomes" id="UP000095281">
    <property type="component" value="Unplaced"/>
</dbReference>
<feature type="region of interest" description="Disordered" evidence="1">
    <location>
        <begin position="75"/>
        <end position="103"/>
    </location>
</feature>
<feature type="compositionally biased region" description="Polar residues" evidence="1">
    <location>
        <begin position="1"/>
        <end position="10"/>
    </location>
</feature>
<sequence>MMSSIKTEQNYAEERTVKVEPSDGFAAAESPRPLKNVKMEETEGKELNENIARPSMRMGRNTRERLKLANLQKYGVKNKPNFPEEKKTNRDVATSTERISRSERMRRKLARAIGFRLPEPNGKETTNESVATSTERISSVERQQLKKAKLESSDGKVIDMKKVCCPHCGSTFDC</sequence>
<dbReference type="WBParaSite" id="MhA1_Contig123.frz3.gene17">
    <property type="protein sequence ID" value="MhA1_Contig123.frz3.gene17"/>
    <property type="gene ID" value="MhA1_Contig123.frz3.gene17"/>
</dbReference>
<evidence type="ECO:0000256" key="1">
    <source>
        <dbReference type="SAM" id="MobiDB-lite"/>
    </source>
</evidence>
<feature type="compositionally biased region" description="Polar residues" evidence="1">
    <location>
        <begin position="127"/>
        <end position="138"/>
    </location>
</feature>
<dbReference type="AlphaFoldDB" id="A0A1I8B1S4"/>
<protein>
    <submittedName>
        <fullName evidence="3">Uncharacterized protein</fullName>
    </submittedName>
</protein>